<accession>A0A938Y4X3</accession>
<dbReference type="PANTHER" id="PTHR34475">
    <property type="match status" value="1"/>
</dbReference>
<dbReference type="RefSeq" id="WP_205291398.1">
    <property type="nucleotide sequence ID" value="NZ_CP074406.1"/>
</dbReference>
<feature type="transmembrane region" description="Helical" evidence="2">
    <location>
        <begin position="55"/>
        <end position="77"/>
    </location>
</feature>
<dbReference type="PANTHER" id="PTHR34475:SF1">
    <property type="entry name" value="CYTOSKELETON PROTEIN RODZ"/>
    <property type="match status" value="1"/>
</dbReference>
<feature type="region of interest" description="Disordered" evidence="1">
    <location>
        <begin position="302"/>
        <end position="342"/>
    </location>
</feature>
<feature type="transmembrane region" description="Helical" evidence="2">
    <location>
        <begin position="555"/>
        <end position="576"/>
    </location>
</feature>
<dbReference type="Pfam" id="PF13413">
    <property type="entry name" value="HTH_25"/>
    <property type="match status" value="1"/>
</dbReference>
<dbReference type="AlphaFoldDB" id="A0A938Y4X3"/>
<comment type="caution">
    <text evidence="3">The sequence shown here is derived from an EMBL/GenBank/DDBJ whole genome shotgun (WGS) entry which is preliminary data.</text>
</comment>
<feature type="compositionally biased region" description="Low complexity" evidence="1">
    <location>
        <begin position="266"/>
        <end position="277"/>
    </location>
</feature>
<organism evidence="3 4">
    <name type="scientific">Nocardioides faecalis</name>
    <dbReference type="NCBI Taxonomy" id="2803858"/>
    <lineage>
        <taxon>Bacteria</taxon>
        <taxon>Bacillati</taxon>
        <taxon>Actinomycetota</taxon>
        <taxon>Actinomycetes</taxon>
        <taxon>Propionibacteriales</taxon>
        <taxon>Nocardioidaceae</taxon>
        <taxon>Nocardioides</taxon>
    </lineage>
</organism>
<feature type="transmembrane region" description="Helical" evidence="2">
    <location>
        <begin position="83"/>
        <end position="103"/>
    </location>
</feature>
<feature type="compositionally biased region" description="Basic and acidic residues" evidence="1">
    <location>
        <begin position="225"/>
        <end position="252"/>
    </location>
</feature>
<feature type="compositionally biased region" description="Basic and acidic residues" evidence="1">
    <location>
        <begin position="355"/>
        <end position="371"/>
    </location>
</feature>
<dbReference type="Proteomes" id="UP000663791">
    <property type="component" value="Unassembled WGS sequence"/>
</dbReference>
<dbReference type="GO" id="GO:0003677">
    <property type="term" value="F:DNA binding"/>
    <property type="evidence" value="ECO:0007669"/>
    <property type="project" value="InterPro"/>
</dbReference>
<name>A0A938Y4X3_9ACTN</name>
<proteinExistence type="predicted"/>
<keyword evidence="2" id="KW-0812">Transmembrane</keyword>
<feature type="region of interest" description="Disordered" evidence="1">
    <location>
        <begin position="27"/>
        <end position="46"/>
    </location>
</feature>
<evidence type="ECO:0000256" key="1">
    <source>
        <dbReference type="SAM" id="MobiDB-lite"/>
    </source>
</evidence>
<feature type="compositionally biased region" description="Low complexity" evidence="1">
    <location>
        <begin position="199"/>
        <end position="224"/>
    </location>
</feature>
<evidence type="ECO:0000313" key="3">
    <source>
        <dbReference type="EMBL" id="MBM9460083.1"/>
    </source>
</evidence>
<feature type="region of interest" description="Disordered" evidence="1">
    <location>
        <begin position="198"/>
        <end position="286"/>
    </location>
</feature>
<evidence type="ECO:0000313" key="4">
    <source>
        <dbReference type="Proteomes" id="UP000663791"/>
    </source>
</evidence>
<keyword evidence="2" id="KW-0472">Membrane</keyword>
<dbReference type="InterPro" id="IPR010982">
    <property type="entry name" value="Lambda_DNA-bd_dom_sf"/>
</dbReference>
<dbReference type="EMBL" id="JAERTX010000007">
    <property type="protein sequence ID" value="MBM9460083.1"/>
    <property type="molecule type" value="Genomic_DNA"/>
</dbReference>
<protein>
    <submittedName>
        <fullName evidence="3">Helix-turn-helix domain-containing protein</fullName>
    </submittedName>
</protein>
<feature type="region of interest" description="Disordered" evidence="1">
    <location>
        <begin position="355"/>
        <end position="375"/>
    </location>
</feature>
<gene>
    <name evidence="3" type="ORF">JK386_09220</name>
</gene>
<feature type="compositionally biased region" description="Basic and acidic residues" evidence="1">
    <location>
        <begin position="306"/>
        <end position="333"/>
    </location>
</feature>
<keyword evidence="2" id="KW-1133">Transmembrane helix</keyword>
<reference evidence="3" key="1">
    <citation type="submission" date="2021-01" db="EMBL/GenBank/DDBJ databases">
        <title>Novel species in genus Nocardioides.</title>
        <authorList>
            <person name="Zhang G."/>
        </authorList>
    </citation>
    <scope>NUCLEOTIDE SEQUENCE</scope>
    <source>
        <strain evidence="3">Zg-536</strain>
    </source>
</reference>
<dbReference type="Gene3D" id="1.10.260.40">
    <property type="entry name" value="lambda repressor-like DNA-binding domains"/>
    <property type="match status" value="1"/>
</dbReference>
<evidence type="ECO:0000256" key="2">
    <source>
        <dbReference type="SAM" id="Phobius"/>
    </source>
</evidence>
<dbReference type="InterPro" id="IPR050400">
    <property type="entry name" value="Bact_Cytoskel_RodZ"/>
</dbReference>
<keyword evidence="4" id="KW-1185">Reference proteome</keyword>
<sequence length="682" mass="71228">MTHDNHNTGNPTGVPTDQAGVLAAAGEHEAGAAEGTTQSAQRDAGERQIEVRRNVGLSALTGGFAAVLTVAFGVRAFGDGSALDWLLFGVLALVTFVHLLALVDGRAPLLVADDHGVRLRHGALWRGIAWDDIDCLEHLPRRGLRDGHVLVDGYDDQQLVVPLTLATTVRGVEADSLSDVLAELADGRSDVVEVVPGLAQPEDPSADPAPASEAGAAPAAAPAAEDTHDTHDTHDAQDETGWDGRGEARGDDVAPLSELHPDDLPSDVSPSDALPSDEQAPTAEAPRRGIAARLMAGLGGVAAARRATEQQADDHADQRTDQRTDQRAERDEERSDFEDTDEIRLAAPAWLEQSDRDAARAAQHADAHVADVETTDEIVLEEPPAPGRATVLPARVELDHETPARPVPTAGPMAPIPAGAPVGASAADAPLGDETVVLTGLAVQPAADPVIGPDLVAARQRLRLSIDQLSERTRIRPHVIEAMEVDDFGPCGGDFYARGHLRTLARVLGVDAGPMVAAYDERYAHAPVDPRRVFESELATGAGGAIRSTRGGRNWSVLIAAVMGAVLVWSVAQLVMGDPAPTAKAPVLNQSGGVTKAAAAKGDPVRVRLTAKGGGAQLVVRDGSGQIAFDGNLAFGQTTELRIVPPVRIWSSDGSVTYALGKDEAKPLGEIGAEVSKTLVAR</sequence>